<protein>
    <submittedName>
        <fullName evidence="15">Alkane 1-monooxygenase</fullName>
    </submittedName>
</protein>
<keyword evidence="11 12" id="KW-0472">Membrane</keyword>
<feature type="domain" description="Fatty acid desaturase" evidence="13">
    <location>
        <begin position="119"/>
        <end position="321"/>
    </location>
</feature>
<dbReference type="InterPro" id="IPR033885">
    <property type="entry name" value="AlkB/XylM"/>
</dbReference>
<proteinExistence type="inferred from homology"/>
<dbReference type="OrthoDB" id="4759734at2"/>
<evidence type="ECO:0000259" key="13">
    <source>
        <dbReference type="Pfam" id="PF00487"/>
    </source>
</evidence>
<dbReference type="Proteomes" id="UP000278855">
    <property type="component" value="Unassembled WGS sequence"/>
</dbReference>
<keyword evidence="10 15" id="KW-0503">Monooxygenase</keyword>
<dbReference type="PANTHER" id="PTHR38674:SF1">
    <property type="entry name" value="ALKANE 1-MONOOXYGENASE 1"/>
    <property type="match status" value="1"/>
</dbReference>
<dbReference type="EMBL" id="RKKB01000010">
    <property type="protein sequence ID" value="RPA27807.1"/>
    <property type="molecule type" value="Genomic_DNA"/>
</dbReference>
<dbReference type="PANTHER" id="PTHR38674">
    <property type="entry name" value="ALKANE 1-MONOOXYGENASE 1"/>
    <property type="match status" value="1"/>
</dbReference>
<feature type="transmembrane region" description="Helical" evidence="12">
    <location>
        <begin position="112"/>
        <end position="133"/>
    </location>
</feature>
<gene>
    <name evidence="15" type="ORF">EGC77_16370</name>
    <name evidence="14" type="ORF">EGC80_00180</name>
</gene>
<keyword evidence="9" id="KW-0408">Iron</keyword>
<evidence type="ECO:0000313" key="16">
    <source>
        <dbReference type="Proteomes" id="UP000273778"/>
    </source>
</evidence>
<evidence type="ECO:0000313" key="14">
    <source>
        <dbReference type="EMBL" id="AZG33501.1"/>
    </source>
</evidence>
<dbReference type="GO" id="GO:0046872">
    <property type="term" value="F:metal ion binding"/>
    <property type="evidence" value="ECO:0007669"/>
    <property type="project" value="UniProtKB-KW"/>
</dbReference>
<keyword evidence="7 12" id="KW-1133">Transmembrane helix</keyword>
<keyword evidence="5 12" id="KW-0812">Transmembrane</keyword>
<comment type="similarity">
    <text evidence="2">Belongs to the fatty acid desaturase type 1 family. AlkB subfamily.</text>
</comment>
<dbReference type="KEGG" id="spsr:EGC80_00180"/>
<name>A0A3N4DST0_9GAMM</name>
<evidence type="ECO:0000256" key="5">
    <source>
        <dbReference type="ARBA" id="ARBA00022692"/>
    </source>
</evidence>
<evidence type="ECO:0000256" key="3">
    <source>
        <dbReference type="ARBA" id="ARBA00022475"/>
    </source>
</evidence>
<dbReference type="GO" id="GO:0005886">
    <property type="term" value="C:plasma membrane"/>
    <property type="evidence" value="ECO:0007669"/>
    <property type="project" value="UniProtKB-SubCell"/>
</dbReference>
<evidence type="ECO:0000256" key="9">
    <source>
        <dbReference type="ARBA" id="ARBA00023004"/>
    </source>
</evidence>
<evidence type="ECO:0000256" key="1">
    <source>
        <dbReference type="ARBA" id="ARBA00004429"/>
    </source>
</evidence>
<comment type="subcellular location">
    <subcellularLocation>
        <location evidence="1">Cell inner membrane</location>
        <topology evidence="1">Multi-pass membrane protein</topology>
    </subcellularLocation>
</comment>
<accession>A0A3N4DST0</accession>
<keyword evidence="6" id="KW-0479">Metal-binding</keyword>
<organism evidence="15 17">
    <name type="scientific">Shewanella psychromarinicola</name>
    <dbReference type="NCBI Taxonomy" id="2487742"/>
    <lineage>
        <taxon>Bacteria</taxon>
        <taxon>Pseudomonadati</taxon>
        <taxon>Pseudomonadota</taxon>
        <taxon>Gammaproteobacteria</taxon>
        <taxon>Alteromonadales</taxon>
        <taxon>Shewanellaceae</taxon>
        <taxon>Shewanella</taxon>
    </lineage>
</organism>
<evidence type="ECO:0000256" key="11">
    <source>
        <dbReference type="ARBA" id="ARBA00023136"/>
    </source>
</evidence>
<reference evidence="17" key="2">
    <citation type="submission" date="2018-11" db="EMBL/GenBank/DDBJ databases">
        <title>Shewanella sp. R106.</title>
        <authorList>
            <person name="Hwang Y.J."/>
            <person name="Hwang C.Y."/>
        </authorList>
    </citation>
    <scope>NUCLEOTIDE SEQUENCE [LARGE SCALE GENOMIC DNA]</scope>
    <source>
        <strain evidence="17">R106</strain>
    </source>
</reference>
<evidence type="ECO:0000256" key="6">
    <source>
        <dbReference type="ARBA" id="ARBA00022723"/>
    </source>
</evidence>
<dbReference type="CDD" id="cd03512">
    <property type="entry name" value="Alkane-hydroxylase"/>
    <property type="match status" value="1"/>
</dbReference>
<dbReference type="EMBL" id="CP034073">
    <property type="protein sequence ID" value="AZG33501.1"/>
    <property type="molecule type" value="Genomic_DNA"/>
</dbReference>
<dbReference type="Pfam" id="PF00487">
    <property type="entry name" value="FA_desaturase"/>
    <property type="match status" value="1"/>
</dbReference>
<dbReference type="GO" id="GO:0004497">
    <property type="term" value="F:monooxygenase activity"/>
    <property type="evidence" value="ECO:0007669"/>
    <property type="project" value="UniProtKB-KW"/>
</dbReference>
<keyword evidence="8" id="KW-0560">Oxidoreductase</keyword>
<reference evidence="15" key="3">
    <citation type="submission" date="2018-11" db="EMBL/GenBank/DDBJ databases">
        <authorList>
            <person name="Hwang Y.J."/>
            <person name="Hwang C.Y."/>
        </authorList>
    </citation>
    <scope>NUCLEOTIDE SEQUENCE</scope>
    <source>
        <strain evidence="15">R106</strain>
    </source>
</reference>
<dbReference type="AlphaFoldDB" id="A0A3N4DST0"/>
<feature type="transmembrane region" description="Helical" evidence="12">
    <location>
        <begin position="60"/>
        <end position="81"/>
    </location>
</feature>
<keyword evidence="3" id="KW-1003">Cell membrane</keyword>
<dbReference type="GO" id="GO:0006629">
    <property type="term" value="P:lipid metabolic process"/>
    <property type="evidence" value="ECO:0007669"/>
    <property type="project" value="InterPro"/>
</dbReference>
<evidence type="ECO:0000313" key="17">
    <source>
        <dbReference type="Proteomes" id="UP000278855"/>
    </source>
</evidence>
<evidence type="ECO:0000256" key="4">
    <source>
        <dbReference type="ARBA" id="ARBA00022519"/>
    </source>
</evidence>
<keyword evidence="4" id="KW-0997">Cell inner membrane</keyword>
<evidence type="ECO:0000256" key="7">
    <source>
        <dbReference type="ARBA" id="ARBA00022989"/>
    </source>
</evidence>
<sequence>MFKYLKFMSFHLMALIAIASITLGESYISIGFAIWVAVYLGGDILFGDDVHTPSYQFPALLTWQLWLALPLTVMLVFVSSWQFASQDIGQYGALITRISGYDVLLARENTSLIQYGVMVIYLGLVVGVMATITGHELSHRTWQPVSLLIGRWLLAFSFDANFAIEHVYGHHKYVSTLDDPATAPRGRNVYAHIVMSTIKGNISAWHIELQRLMRKQLALLSWHNKALRGYAMSLVIMGWVFWLAGWQGVSFFVLMALWAKATLEIVNYMEHYGLVRAVNSPVQPHHSWNTNKRVSSWAMFNLTRHSHHHAQGQLPYHQLSPYPHAPQMIGGYLSTFVLTLIPPLWHQLMLPKLQHWDAHFATAIEYQLALQANANSGIAAYQTCAKASI</sequence>
<feature type="transmembrane region" description="Helical" evidence="12">
    <location>
        <begin position="12"/>
        <end position="40"/>
    </location>
</feature>
<evidence type="ECO:0000256" key="2">
    <source>
        <dbReference type="ARBA" id="ARBA00010823"/>
    </source>
</evidence>
<reference evidence="14 16" key="1">
    <citation type="submission" date="2018-11" db="EMBL/GenBank/DDBJ databases">
        <title>Shewanella sp. M2.</title>
        <authorList>
            <person name="Hwang Y.J."/>
            <person name="Hwang C.Y."/>
        </authorList>
    </citation>
    <scope>NUCLEOTIDE SEQUENCE [LARGE SCALE GENOMIC DNA]</scope>
    <source>
        <strain evidence="14 16">M2</strain>
    </source>
</reference>
<evidence type="ECO:0000256" key="12">
    <source>
        <dbReference type="SAM" id="Phobius"/>
    </source>
</evidence>
<evidence type="ECO:0000256" key="10">
    <source>
        <dbReference type="ARBA" id="ARBA00023033"/>
    </source>
</evidence>
<dbReference type="Proteomes" id="UP000273778">
    <property type="component" value="Chromosome"/>
</dbReference>
<feature type="transmembrane region" description="Helical" evidence="12">
    <location>
        <begin position="230"/>
        <end position="259"/>
    </location>
</feature>
<dbReference type="InterPro" id="IPR005804">
    <property type="entry name" value="FA_desaturase_dom"/>
</dbReference>
<dbReference type="RefSeq" id="WP_124013573.1">
    <property type="nucleotide sequence ID" value="NZ_CP034073.1"/>
</dbReference>
<evidence type="ECO:0000313" key="15">
    <source>
        <dbReference type="EMBL" id="RPA27807.1"/>
    </source>
</evidence>
<evidence type="ECO:0000256" key="8">
    <source>
        <dbReference type="ARBA" id="ARBA00023002"/>
    </source>
</evidence>
<keyword evidence="16" id="KW-1185">Reference proteome</keyword>